<evidence type="ECO:0000256" key="3">
    <source>
        <dbReference type="ARBA" id="ARBA00012261"/>
    </source>
</evidence>
<dbReference type="NCBIfam" id="TIGR00460">
    <property type="entry name" value="fmt"/>
    <property type="match status" value="1"/>
</dbReference>
<dbReference type="InterPro" id="IPR005794">
    <property type="entry name" value="Fmt"/>
</dbReference>
<dbReference type="InterPro" id="IPR036477">
    <property type="entry name" value="Formyl_transf_N_sf"/>
</dbReference>
<comment type="similarity">
    <text evidence="2 8">Belongs to the Fmt family.</text>
</comment>
<evidence type="ECO:0000313" key="12">
    <source>
        <dbReference type="Proteomes" id="UP000660021"/>
    </source>
</evidence>
<evidence type="ECO:0000259" key="10">
    <source>
        <dbReference type="Pfam" id="PF02911"/>
    </source>
</evidence>
<evidence type="ECO:0000256" key="2">
    <source>
        <dbReference type="ARBA" id="ARBA00010699"/>
    </source>
</evidence>
<evidence type="ECO:0000256" key="5">
    <source>
        <dbReference type="ARBA" id="ARBA00022679"/>
    </source>
</evidence>
<protein>
    <recommendedName>
        <fullName evidence="4 8">Methionyl-tRNA formyltransferase</fullName>
        <ecNumber evidence="3 8">2.1.2.9</ecNumber>
    </recommendedName>
</protein>
<accession>A0ABR7HU86</accession>
<dbReference type="CDD" id="cd08646">
    <property type="entry name" value="FMT_core_Met-tRNA-FMT_N"/>
    <property type="match status" value="1"/>
</dbReference>
<dbReference type="PANTHER" id="PTHR11138:SF5">
    <property type="entry name" value="METHIONYL-TRNA FORMYLTRANSFERASE, MITOCHONDRIAL"/>
    <property type="match status" value="1"/>
</dbReference>
<dbReference type="InterPro" id="IPR005793">
    <property type="entry name" value="Formyl_trans_C"/>
</dbReference>
<dbReference type="CDD" id="cd08704">
    <property type="entry name" value="Met_tRNA_FMT_C"/>
    <property type="match status" value="1"/>
</dbReference>
<feature type="domain" description="Formyl transferase C-terminal" evidence="10">
    <location>
        <begin position="207"/>
        <end position="302"/>
    </location>
</feature>
<dbReference type="InterPro" id="IPR011034">
    <property type="entry name" value="Formyl_transferase-like_C_sf"/>
</dbReference>
<reference evidence="11 12" key="1">
    <citation type="submission" date="2020-08" db="EMBL/GenBank/DDBJ databases">
        <title>Genome public.</title>
        <authorList>
            <person name="Liu C."/>
            <person name="Sun Q."/>
        </authorList>
    </citation>
    <scope>NUCLEOTIDE SEQUENCE [LARGE SCALE GENOMIC DNA]</scope>
    <source>
        <strain evidence="11 12">New-38</strain>
    </source>
</reference>
<feature type="binding site" evidence="8">
    <location>
        <begin position="109"/>
        <end position="112"/>
    </location>
    <ligand>
        <name>(6S)-5,6,7,8-tetrahydrofolate</name>
        <dbReference type="ChEBI" id="CHEBI:57453"/>
    </ligand>
</feature>
<name>A0ABR7HU86_9FIRM</name>
<dbReference type="PANTHER" id="PTHR11138">
    <property type="entry name" value="METHIONYL-TRNA FORMYLTRANSFERASE"/>
    <property type="match status" value="1"/>
</dbReference>
<keyword evidence="6 8" id="KW-0648">Protein biosynthesis</keyword>
<dbReference type="EC" id="2.1.2.9" evidence="3 8"/>
<proteinExistence type="inferred from homology"/>
<comment type="caution">
    <text evidence="11">The sequence shown here is derived from an EMBL/GenBank/DDBJ whole genome shotgun (WGS) entry which is preliminary data.</text>
</comment>
<feature type="domain" description="Formyl transferase N-terminal" evidence="9">
    <location>
        <begin position="1"/>
        <end position="180"/>
    </location>
</feature>
<dbReference type="SUPFAM" id="SSF53328">
    <property type="entry name" value="Formyltransferase"/>
    <property type="match status" value="1"/>
</dbReference>
<dbReference type="InterPro" id="IPR002376">
    <property type="entry name" value="Formyl_transf_N"/>
</dbReference>
<evidence type="ECO:0000256" key="4">
    <source>
        <dbReference type="ARBA" id="ARBA00016014"/>
    </source>
</evidence>
<dbReference type="Gene3D" id="3.10.25.10">
    <property type="entry name" value="Formyl transferase, C-terminal domain"/>
    <property type="match status" value="1"/>
</dbReference>
<keyword evidence="12" id="KW-1185">Reference proteome</keyword>
<dbReference type="InterPro" id="IPR044135">
    <property type="entry name" value="Met-tRNA-FMT_C"/>
</dbReference>
<dbReference type="Proteomes" id="UP000660021">
    <property type="component" value="Unassembled WGS sequence"/>
</dbReference>
<dbReference type="Pfam" id="PF02911">
    <property type="entry name" value="Formyl_trans_C"/>
    <property type="match status" value="1"/>
</dbReference>
<organism evidence="11 12">
    <name type="scientific">Pseudoflavonifractor hominis</name>
    <dbReference type="NCBI Taxonomy" id="2763059"/>
    <lineage>
        <taxon>Bacteria</taxon>
        <taxon>Bacillati</taxon>
        <taxon>Bacillota</taxon>
        <taxon>Clostridia</taxon>
        <taxon>Eubacteriales</taxon>
        <taxon>Oscillospiraceae</taxon>
        <taxon>Pseudoflavonifractor</taxon>
    </lineage>
</organism>
<dbReference type="Gene3D" id="3.40.50.170">
    <property type="entry name" value="Formyl transferase, N-terminal domain"/>
    <property type="match status" value="1"/>
</dbReference>
<dbReference type="RefSeq" id="WP_186963820.1">
    <property type="nucleotide sequence ID" value="NZ_JACOPR010000005.1"/>
</dbReference>
<keyword evidence="5 8" id="KW-0808">Transferase</keyword>
<evidence type="ECO:0000259" key="9">
    <source>
        <dbReference type="Pfam" id="PF00551"/>
    </source>
</evidence>
<sequence length="307" mass="32806">MRIVFMGTPAFAVPSLEKLIEAGHEIVGVFTQPDKPKNRGMKLLPPPVKVCAQEHEIPVYQPTKLRDGTALAQIQALAPELIVVAAYGRILPDEILDYPKLGCINVHSSLLPRYRGAAPINWAILNGDEKTGVTIMHMATELDAGDIITQAETAIDPDEDAETLYQRLADMGGALLISAVEQLAAGTATRTPQEAAGVTLAPMLGRELSPIDWKRSAQEIHNQVRGLIPWPTATTDAITGDTMKILVTQQTGEETGAPAGTVVAAGKQGIDMACGDGKILRIVELQAAGKKRMKAADYLRGNPISIP</sequence>
<evidence type="ECO:0000256" key="7">
    <source>
        <dbReference type="ARBA" id="ARBA00048558"/>
    </source>
</evidence>
<evidence type="ECO:0000256" key="1">
    <source>
        <dbReference type="ARBA" id="ARBA00002606"/>
    </source>
</evidence>
<evidence type="ECO:0000256" key="8">
    <source>
        <dbReference type="HAMAP-Rule" id="MF_00182"/>
    </source>
</evidence>
<comment type="function">
    <text evidence="1 8">Attaches a formyl group to the free amino group of methionyl-tRNA(fMet). The formyl group appears to play a dual role in the initiator identity of N-formylmethionyl-tRNA by promoting its recognition by IF2 and preventing the misappropriation of this tRNA by the elongation apparatus.</text>
</comment>
<evidence type="ECO:0000256" key="6">
    <source>
        <dbReference type="ARBA" id="ARBA00022917"/>
    </source>
</evidence>
<dbReference type="InterPro" id="IPR041711">
    <property type="entry name" value="Met-tRNA-FMT_N"/>
</dbReference>
<evidence type="ECO:0000313" key="11">
    <source>
        <dbReference type="EMBL" id="MBC5731058.1"/>
    </source>
</evidence>
<dbReference type="InterPro" id="IPR037022">
    <property type="entry name" value="Formyl_trans_C_sf"/>
</dbReference>
<dbReference type="GO" id="GO:0004479">
    <property type="term" value="F:methionyl-tRNA formyltransferase activity"/>
    <property type="evidence" value="ECO:0007669"/>
    <property type="project" value="UniProtKB-EC"/>
</dbReference>
<dbReference type="Pfam" id="PF00551">
    <property type="entry name" value="Formyl_trans_N"/>
    <property type="match status" value="1"/>
</dbReference>
<dbReference type="SUPFAM" id="SSF50486">
    <property type="entry name" value="FMT C-terminal domain-like"/>
    <property type="match status" value="1"/>
</dbReference>
<comment type="catalytic activity">
    <reaction evidence="7 8">
        <text>L-methionyl-tRNA(fMet) + (6R)-10-formyltetrahydrofolate = N-formyl-L-methionyl-tRNA(fMet) + (6S)-5,6,7,8-tetrahydrofolate + H(+)</text>
        <dbReference type="Rhea" id="RHEA:24380"/>
        <dbReference type="Rhea" id="RHEA-COMP:9952"/>
        <dbReference type="Rhea" id="RHEA-COMP:9953"/>
        <dbReference type="ChEBI" id="CHEBI:15378"/>
        <dbReference type="ChEBI" id="CHEBI:57453"/>
        <dbReference type="ChEBI" id="CHEBI:78530"/>
        <dbReference type="ChEBI" id="CHEBI:78844"/>
        <dbReference type="ChEBI" id="CHEBI:195366"/>
        <dbReference type="EC" id="2.1.2.9"/>
    </reaction>
</comment>
<gene>
    <name evidence="8" type="primary">fmt</name>
    <name evidence="11" type="ORF">H8S34_09480</name>
</gene>
<dbReference type="HAMAP" id="MF_00182">
    <property type="entry name" value="Formyl_trans"/>
    <property type="match status" value="1"/>
</dbReference>
<dbReference type="EMBL" id="JACOPR010000005">
    <property type="protein sequence ID" value="MBC5731058.1"/>
    <property type="molecule type" value="Genomic_DNA"/>
</dbReference>